<dbReference type="SUPFAM" id="SSF56925">
    <property type="entry name" value="OMPA-like"/>
    <property type="match status" value="1"/>
</dbReference>
<dbReference type="InterPro" id="IPR011250">
    <property type="entry name" value="OMP/PagP_B-barrel"/>
</dbReference>
<evidence type="ECO:0000259" key="3">
    <source>
        <dbReference type="Pfam" id="PF13505"/>
    </source>
</evidence>
<evidence type="ECO:0000313" key="5">
    <source>
        <dbReference type="Proteomes" id="UP000293719"/>
    </source>
</evidence>
<keyword evidence="1 2" id="KW-0732">Signal</keyword>
<feature type="domain" description="Outer membrane protein beta-barrel" evidence="3">
    <location>
        <begin position="14"/>
        <end position="265"/>
    </location>
</feature>
<evidence type="ECO:0000256" key="2">
    <source>
        <dbReference type="SAM" id="SignalP"/>
    </source>
</evidence>
<feature type="signal peptide" evidence="2">
    <location>
        <begin position="1"/>
        <end position="24"/>
    </location>
</feature>
<dbReference type="AlphaFoldDB" id="A0A4P6V4D7"/>
<proteinExistence type="predicted"/>
<organism evidence="4 5">
    <name type="scientific">Roseitalea porphyridii</name>
    <dbReference type="NCBI Taxonomy" id="1852022"/>
    <lineage>
        <taxon>Bacteria</taxon>
        <taxon>Pseudomonadati</taxon>
        <taxon>Pseudomonadota</taxon>
        <taxon>Alphaproteobacteria</taxon>
        <taxon>Hyphomicrobiales</taxon>
        <taxon>Ahrensiaceae</taxon>
        <taxon>Roseitalea</taxon>
    </lineage>
</organism>
<accession>A0A4P6V4D7</accession>
<feature type="chain" id="PRO_5020639793" evidence="2">
    <location>
        <begin position="25"/>
        <end position="287"/>
    </location>
</feature>
<dbReference type="EMBL" id="CP036532">
    <property type="protein sequence ID" value="QBK31674.1"/>
    <property type="molecule type" value="Genomic_DNA"/>
</dbReference>
<dbReference type="Proteomes" id="UP000293719">
    <property type="component" value="Chromosome"/>
</dbReference>
<name>A0A4P6V4D7_9HYPH</name>
<dbReference type="Pfam" id="PF13505">
    <property type="entry name" value="OMP_b-brl"/>
    <property type="match status" value="1"/>
</dbReference>
<dbReference type="OrthoDB" id="5643626at2"/>
<protein>
    <submittedName>
        <fullName evidence="4">Porin family protein</fullName>
    </submittedName>
</protein>
<gene>
    <name evidence="4" type="ORF">E0E05_14315</name>
</gene>
<dbReference type="InterPro" id="IPR027385">
    <property type="entry name" value="Beta-barrel_OMP"/>
</dbReference>
<keyword evidence="5" id="KW-1185">Reference proteome</keyword>
<dbReference type="RefSeq" id="WP_131617329.1">
    <property type="nucleotide sequence ID" value="NZ_CP036532.1"/>
</dbReference>
<dbReference type="Gene3D" id="2.40.160.20">
    <property type="match status" value="1"/>
</dbReference>
<reference evidence="4 5" key="1">
    <citation type="journal article" date="2017" name="Int. J. Syst. Evol. Microbiol.">
        <title>Roseitalea porphyridii gen. nov., sp. nov., isolated from a red alga, and reclassification of Hoeflea suaedae Chung et al. 2013 as Pseudohoeflea suaedae gen. nov., comb. nov.</title>
        <authorList>
            <person name="Hyeon J.W."/>
            <person name="Jeong S.E."/>
            <person name="Baek K."/>
            <person name="Jeon C.O."/>
        </authorList>
    </citation>
    <scope>NUCLEOTIDE SEQUENCE [LARGE SCALE GENOMIC DNA]</scope>
    <source>
        <strain evidence="4 5">MA7-20</strain>
    </source>
</reference>
<evidence type="ECO:0000256" key="1">
    <source>
        <dbReference type="ARBA" id="ARBA00022729"/>
    </source>
</evidence>
<dbReference type="GeneID" id="90768478"/>
<sequence>MKQAAVKLAATAAIAAAFGVTAQAADLYEPPIIETPPVHYPEALPKKVSGWYIRGDVGYLWSKFGGADYITYGAGVQGVPGFLDGELKGAFSVGGGVGYQINHYLRTDVTLDFNFKSDFEGSTSGTCTTGGASVACSSIDVSGYKAWTMLANAYVDLGTYSGITPYVGGGIGGAYVKWHDLSNTIPPGFDQSGEYIHTGNKDWRFAYALMAGVSYAATKHVSLDLGYRYKHISGGRMFEYASGTGPGFDRSINVHEVRAGVRYRFGAKHKPAPPVYEPIVYEPPVYK</sequence>
<dbReference type="KEGG" id="rpod:E0E05_14315"/>
<evidence type="ECO:0000313" key="4">
    <source>
        <dbReference type="EMBL" id="QBK31674.1"/>
    </source>
</evidence>